<keyword evidence="2" id="KW-1185">Reference proteome</keyword>
<reference evidence="1 2" key="1">
    <citation type="submission" date="2018-10" db="EMBL/GenBank/DDBJ databases">
        <title>Genomic Encyclopedia of Archaeal and Bacterial Type Strains, Phase II (KMG-II): from individual species to whole genera.</title>
        <authorList>
            <person name="Goeker M."/>
        </authorList>
    </citation>
    <scope>NUCLEOTIDE SEQUENCE [LARGE SCALE GENOMIC DNA]</scope>
    <source>
        <strain evidence="1 2">DSM 23424</strain>
    </source>
</reference>
<dbReference type="InterPro" id="IPR021365">
    <property type="entry name" value="DUF2891"/>
</dbReference>
<dbReference type="OrthoDB" id="9779797at2"/>
<evidence type="ECO:0000313" key="1">
    <source>
        <dbReference type="EMBL" id="RMA58854.1"/>
    </source>
</evidence>
<name>A0A3L9YEP0_9FLAO</name>
<comment type="caution">
    <text evidence="1">The sequence shown here is derived from an EMBL/GenBank/DDBJ whole genome shotgun (WGS) entry which is preliminary data.</text>
</comment>
<evidence type="ECO:0000313" key="2">
    <source>
        <dbReference type="Proteomes" id="UP000271339"/>
    </source>
</evidence>
<dbReference type="EMBL" id="REFC01000013">
    <property type="protein sequence ID" value="RMA58854.1"/>
    <property type="molecule type" value="Genomic_DNA"/>
</dbReference>
<proteinExistence type="predicted"/>
<organism evidence="1 2">
    <name type="scientific">Ulvibacter antarcticus</name>
    <dbReference type="NCBI Taxonomy" id="442714"/>
    <lineage>
        <taxon>Bacteria</taxon>
        <taxon>Pseudomonadati</taxon>
        <taxon>Bacteroidota</taxon>
        <taxon>Flavobacteriia</taxon>
        <taxon>Flavobacteriales</taxon>
        <taxon>Flavobacteriaceae</taxon>
        <taxon>Ulvibacter</taxon>
    </lineage>
</organism>
<protein>
    <recommendedName>
        <fullName evidence="3">DUF2891 family protein</fullName>
    </recommendedName>
</protein>
<dbReference type="PROSITE" id="PS51257">
    <property type="entry name" value="PROKAR_LIPOPROTEIN"/>
    <property type="match status" value="1"/>
</dbReference>
<dbReference type="Pfam" id="PF11199">
    <property type="entry name" value="DUF2891"/>
    <property type="match status" value="1"/>
</dbReference>
<gene>
    <name evidence="1" type="ORF">BXY75_2234</name>
</gene>
<dbReference type="AlphaFoldDB" id="A0A3L9YEP0"/>
<dbReference type="Proteomes" id="UP000271339">
    <property type="component" value="Unassembled WGS sequence"/>
</dbReference>
<dbReference type="RefSeq" id="WP_121907791.1">
    <property type="nucleotide sequence ID" value="NZ_REFC01000013.1"/>
</dbReference>
<evidence type="ECO:0008006" key="3">
    <source>
        <dbReference type="Google" id="ProtNLM"/>
    </source>
</evidence>
<sequence>MKKVFFFFITILAMTACKDTSKNEISSEVEKKAIKIFAEPQFTIAEANKLLELPLHCVGVEYPNKLGQVIGDASDLQAPSNLHPIFYGCFDWHSAVHGYWSMVSLLKDFPEMEKASEAKAILKQHITKENVAIELVYFQKKINKGYERTYGWAWLLKLAETIHLWDDPLARELELILKPLTDEIVAKYIEFLPKLNYPIRVGEHTNTAFGLTFAYDFAKTTKEVALKELIVKRARDFYLADAGCPIDWEPSGYDFLSPCLEEIDIMRRVLNEPEFENWITAFLPQLEAKTYHLKVGEVSDRTDGKLVHLDGLNFSRAWVFYGLARQYPQYEHLKNLANEHIEYSYSNLVGDSYEGGHWLGSFAIYALNNK</sequence>
<accession>A0A3L9YEP0</accession>